<dbReference type="GO" id="GO:0004826">
    <property type="term" value="F:phenylalanine-tRNA ligase activity"/>
    <property type="evidence" value="ECO:0007669"/>
    <property type="project" value="UniProtKB-EC"/>
</dbReference>
<dbReference type="GO" id="GO:0005759">
    <property type="term" value="C:mitochondrial matrix"/>
    <property type="evidence" value="ECO:0007669"/>
    <property type="project" value="UniProtKB-SubCell"/>
</dbReference>
<dbReference type="NCBIfam" id="TIGR00469">
    <property type="entry name" value="pheS_mito"/>
    <property type="match status" value="1"/>
</dbReference>
<evidence type="ECO:0000313" key="19">
    <source>
        <dbReference type="Proteomes" id="UP001150538"/>
    </source>
</evidence>
<dbReference type="SUPFAM" id="SSF55681">
    <property type="entry name" value="Class II aaRS and biotin synthetases"/>
    <property type="match status" value="1"/>
</dbReference>
<dbReference type="GO" id="GO:0005524">
    <property type="term" value="F:ATP binding"/>
    <property type="evidence" value="ECO:0007669"/>
    <property type="project" value="UniProtKB-KW"/>
</dbReference>
<dbReference type="PANTHER" id="PTHR11538">
    <property type="entry name" value="PHENYLALANYL-TRNA SYNTHETASE"/>
    <property type="match status" value="1"/>
</dbReference>
<dbReference type="InterPro" id="IPR045864">
    <property type="entry name" value="aa-tRNA-synth_II/BPL/LPL"/>
</dbReference>
<evidence type="ECO:0000256" key="4">
    <source>
        <dbReference type="ARBA" id="ARBA00022598"/>
    </source>
</evidence>
<sequence length="475" mass="54059">MLIAVQPETESRRKIKVLGKDYAVDGWTNATEAILSKTGSNLINIPSHPLSIVKEQIYKSFPNFAYYEKIDPVVSTFDNFESLCFPKDHPGRSKTDTYYINQDMLLRTHSSAHQMEILKAGSQINGLNNEPRSKHLLGLARNLEASLNNERFLVAADVYRRDEIDASHYPVFHQMEGVATFDRKRLAEEAKESENIRNGIIKRENESKASGGGGNKLEVVTEDDTQISKDNPIQGEHSPEEVQILIKDMKESMNIMVASVLGMGSTITAENSRNSKNASSSGPQKLPVRWIEAYFPFTSPSWEMEVWFQGKWLEICGCGIVQQSIMERSGRPDRVGWAFGFGLERLAMILFGIPDIRLFWSKDPRFLDQFQPGKISTFKSFSRHPACTKDVSFWLPSDAQFHENDFMDTVREIAGDLAEDVKLIDKFKHPKTGKTSHCYRINYCSMDRNVTNEEINKIQNELRQVVTDKFGVELR</sequence>
<comment type="subcellular location">
    <subcellularLocation>
        <location evidence="1">Mitochondrion matrix</location>
    </subcellularLocation>
</comment>
<dbReference type="Gene3D" id="3.30.930.10">
    <property type="entry name" value="Bira Bifunctional Protein, Domain 2"/>
    <property type="match status" value="1"/>
</dbReference>
<evidence type="ECO:0000256" key="6">
    <source>
        <dbReference type="ARBA" id="ARBA00022840"/>
    </source>
</evidence>
<comment type="similarity">
    <text evidence="2">Belongs to the class-II aminoacyl-tRNA synthetase family.</text>
</comment>
<proteinExistence type="inferred from homology"/>
<dbReference type="AlphaFoldDB" id="A0A9W8DXD7"/>
<keyword evidence="19" id="KW-1185">Reference proteome</keyword>
<dbReference type="OrthoDB" id="4457at2759"/>
<dbReference type="SUPFAM" id="SSF54991">
    <property type="entry name" value="Anticodon-binding domain of PheRS"/>
    <property type="match status" value="1"/>
</dbReference>
<keyword evidence="7" id="KW-0648">Protein biosynthesis</keyword>
<dbReference type="PROSITE" id="PS51447">
    <property type="entry name" value="FDX_ACB"/>
    <property type="match status" value="1"/>
</dbReference>
<keyword evidence="5" id="KW-0547">Nucleotide-binding</keyword>
<evidence type="ECO:0000256" key="13">
    <source>
        <dbReference type="ARBA" id="ARBA00057761"/>
    </source>
</evidence>
<feature type="domain" description="FDX-ACB" evidence="17">
    <location>
        <begin position="382"/>
        <end position="475"/>
    </location>
</feature>
<dbReference type="InterPro" id="IPR002319">
    <property type="entry name" value="Phenylalanyl-tRNA_Synthase"/>
</dbReference>
<dbReference type="InterPro" id="IPR004530">
    <property type="entry name" value="Phe-tRNA-synth_IIc_mito"/>
</dbReference>
<keyword evidence="6" id="KW-0067">ATP-binding</keyword>
<gene>
    <name evidence="18" type="primary">MSF1</name>
    <name evidence="18" type="ORF">H4219_000132</name>
</gene>
<dbReference type="FunFam" id="3.30.930.10:FF:000053">
    <property type="entry name" value="Phenylalanyl-tRNA synthetase mitochondrial"/>
    <property type="match status" value="1"/>
</dbReference>
<dbReference type="GO" id="GO:0006432">
    <property type="term" value="P:phenylalanyl-tRNA aminoacylation"/>
    <property type="evidence" value="ECO:0007669"/>
    <property type="project" value="InterPro"/>
</dbReference>
<reference evidence="18" key="1">
    <citation type="submission" date="2022-07" db="EMBL/GenBank/DDBJ databases">
        <title>Phylogenomic reconstructions and comparative analyses of Kickxellomycotina fungi.</title>
        <authorList>
            <person name="Reynolds N.K."/>
            <person name="Stajich J.E."/>
            <person name="Barry K."/>
            <person name="Grigoriev I.V."/>
            <person name="Crous P."/>
            <person name="Smith M.E."/>
        </authorList>
    </citation>
    <scope>NUCLEOTIDE SEQUENCE</scope>
    <source>
        <strain evidence="18">NBRC 100468</strain>
    </source>
</reference>
<accession>A0A9W8DXD7</accession>
<comment type="caution">
    <text evidence="18">The sequence shown here is derived from an EMBL/GenBank/DDBJ whole genome shotgun (WGS) entry which is preliminary data.</text>
</comment>
<protein>
    <recommendedName>
        <fullName evidence="14">Phenylalanine--tRNA ligase, mitochondrial</fullName>
        <ecNumber evidence="3">6.1.1.20</ecNumber>
    </recommendedName>
    <alternativeName>
        <fullName evidence="11">Phenylalanyl-tRNA synthetase</fullName>
    </alternativeName>
</protein>
<organism evidence="18 19">
    <name type="scientific">Mycoemilia scoparia</name>
    <dbReference type="NCBI Taxonomy" id="417184"/>
    <lineage>
        <taxon>Eukaryota</taxon>
        <taxon>Fungi</taxon>
        <taxon>Fungi incertae sedis</taxon>
        <taxon>Zoopagomycota</taxon>
        <taxon>Kickxellomycotina</taxon>
        <taxon>Kickxellomycetes</taxon>
        <taxon>Kickxellales</taxon>
        <taxon>Kickxellaceae</taxon>
        <taxon>Mycoemilia</taxon>
    </lineage>
</organism>
<evidence type="ECO:0000256" key="11">
    <source>
        <dbReference type="ARBA" id="ARBA00031194"/>
    </source>
</evidence>
<comment type="function">
    <text evidence="13">Is responsible for the charging of tRNA(Phe) with phenylalanine in mitochondrial translation.</text>
</comment>
<dbReference type="InterPro" id="IPR005121">
    <property type="entry name" value="Fdx_antiC-bd"/>
</dbReference>
<evidence type="ECO:0000259" key="16">
    <source>
        <dbReference type="PROSITE" id="PS50862"/>
    </source>
</evidence>
<evidence type="ECO:0000256" key="9">
    <source>
        <dbReference type="ARBA" id="ARBA00023128"/>
    </source>
</evidence>
<evidence type="ECO:0000313" key="18">
    <source>
        <dbReference type="EMBL" id="KAJ1922270.1"/>
    </source>
</evidence>
<dbReference type="FunFam" id="3.30.70.380:FF:000002">
    <property type="entry name" value="phenylalanine--tRNA ligase, mitochondrial"/>
    <property type="match status" value="1"/>
</dbReference>
<evidence type="ECO:0000256" key="3">
    <source>
        <dbReference type="ARBA" id="ARBA00012814"/>
    </source>
</evidence>
<keyword evidence="8" id="KW-0809">Transit peptide</keyword>
<dbReference type="SMART" id="SM00896">
    <property type="entry name" value="FDX-ACB"/>
    <property type="match status" value="1"/>
</dbReference>
<evidence type="ECO:0000256" key="7">
    <source>
        <dbReference type="ARBA" id="ARBA00022917"/>
    </source>
</evidence>
<evidence type="ECO:0000259" key="17">
    <source>
        <dbReference type="PROSITE" id="PS51447"/>
    </source>
</evidence>
<evidence type="ECO:0000256" key="10">
    <source>
        <dbReference type="ARBA" id="ARBA00023146"/>
    </source>
</evidence>
<evidence type="ECO:0000256" key="2">
    <source>
        <dbReference type="ARBA" id="ARBA00008226"/>
    </source>
</evidence>
<dbReference type="InterPro" id="IPR006195">
    <property type="entry name" value="aa-tRNA-synth_II"/>
</dbReference>
<feature type="domain" description="Aminoacyl-transfer RNA synthetases class-II family profile" evidence="16">
    <location>
        <begin position="53"/>
        <end position="364"/>
    </location>
</feature>
<dbReference type="PANTHER" id="PTHR11538:SF41">
    <property type="entry name" value="PHENYLALANINE--TRNA LIGASE, MITOCHONDRIAL"/>
    <property type="match status" value="1"/>
</dbReference>
<evidence type="ECO:0000256" key="14">
    <source>
        <dbReference type="ARBA" id="ARBA00073229"/>
    </source>
</evidence>
<dbReference type="Pfam" id="PF01409">
    <property type="entry name" value="tRNA-synt_2d"/>
    <property type="match status" value="2"/>
</dbReference>
<name>A0A9W8DXD7_9FUNG</name>
<feature type="region of interest" description="Disordered" evidence="15">
    <location>
        <begin position="197"/>
        <end position="221"/>
    </location>
</feature>
<evidence type="ECO:0000256" key="8">
    <source>
        <dbReference type="ARBA" id="ARBA00022946"/>
    </source>
</evidence>
<feature type="compositionally biased region" description="Basic and acidic residues" evidence="15">
    <location>
        <begin position="197"/>
        <end position="207"/>
    </location>
</feature>
<dbReference type="EMBL" id="JANBPU010000001">
    <property type="protein sequence ID" value="KAJ1922270.1"/>
    <property type="molecule type" value="Genomic_DNA"/>
</dbReference>
<evidence type="ECO:0000256" key="5">
    <source>
        <dbReference type="ARBA" id="ARBA00022741"/>
    </source>
</evidence>
<keyword evidence="9" id="KW-0496">Mitochondrion</keyword>
<comment type="catalytic activity">
    <reaction evidence="12">
        <text>tRNA(Phe) + L-phenylalanine + ATP = L-phenylalanyl-tRNA(Phe) + AMP + diphosphate + H(+)</text>
        <dbReference type="Rhea" id="RHEA:19413"/>
        <dbReference type="Rhea" id="RHEA-COMP:9668"/>
        <dbReference type="Rhea" id="RHEA-COMP:9699"/>
        <dbReference type="ChEBI" id="CHEBI:15378"/>
        <dbReference type="ChEBI" id="CHEBI:30616"/>
        <dbReference type="ChEBI" id="CHEBI:33019"/>
        <dbReference type="ChEBI" id="CHEBI:58095"/>
        <dbReference type="ChEBI" id="CHEBI:78442"/>
        <dbReference type="ChEBI" id="CHEBI:78531"/>
        <dbReference type="ChEBI" id="CHEBI:456215"/>
        <dbReference type="EC" id="6.1.1.20"/>
    </reaction>
</comment>
<dbReference type="GO" id="GO:0000049">
    <property type="term" value="F:tRNA binding"/>
    <property type="evidence" value="ECO:0007669"/>
    <property type="project" value="InterPro"/>
</dbReference>
<keyword evidence="4 18" id="KW-0436">Ligase</keyword>
<dbReference type="InterPro" id="IPR036690">
    <property type="entry name" value="Fdx_antiC-bd_sf"/>
</dbReference>
<keyword evidence="10" id="KW-0030">Aminoacyl-tRNA synthetase</keyword>
<evidence type="ECO:0000256" key="12">
    <source>
        <dbReference type="ARBA" id="ARBA00049255"/>
    </source>
</evidence>
<dbReference type="PROSITE" id="PS50862">
    <property type="entry name" value="AA_TRNA_LIGASE_II"/>
    <property type="match status" value="1"/>
</dbReference>
<dbReference type="EC" id="6.1.1.20" evidence="3"/>
<dbReference type="Gene3D" id="3.30.70.380">
    <property type="entry name" value="Ferrodoxin-fold anticodon-binding domain"/>
    <property type="match status" value="1"/>
</dbReference>
<evidence type="ECO:0000256" key="15">
    <source>
        <dbReference type="SAM" id="MobiDB-lite"/>
    </source>
</evidence>
<evidence type="ECO:0000256" key="1">
    <source>
        <dbReference type="ARBA" id="ARBA00004305"/>
    </source>
</evidence>
<dbReference type="Proteomes" id="UP001150538">
    <property type="component" value="Unassembled WGS sequence"/>
</dbReference>
<dbReference type="Pfam" id="PF03147">
    <property type="entry name" value="FDX-ACB"/>
    <property type="match status" value="1"/>
</dbReference>